<evidence type="ECO:0000313" key="3">
    <source>
        <dbReference type="EMBL" id="KAK7844844.1"/>
    </source>
</evidence>
<dbReference type="InterPro" id="IPR046848">
    <property type="entry name" value="E_motif"/>
</dbReference>
<dbReference type="InterPro" id="IPR011990">
    <property type="entry name" value="TPR-like_helical_dom_sf"/>
</dbReference>
<organism evidence="3 4">
    <name type="scientific">Quercus suber</name>
    <name type="common">Cork oak</name>
    <dbReference type="NCBI Taxonomy" id="58331"/>
    <lineage>
        <taxon>Eukaryota</taxon>
        <taxon>Viridiplantae</taxon>
        <taxon>Streptophyta</taxon>
        <taxon>Embryophyta</taxon>
        <taxon>Tracheophyta</taxon>
        <taxon>Spermatophyta</taxon>
        <taxon>Magnoliopsida</taxon>
        <taxon>eudicotyledons</taxon>
        <taxon>Gunneridae</taxon>
        <taxon>Pentapetalae</taxon>
        <taxon>rosids</taxon>
        <taxon>fabids</taxon>
        <taxon>Fagales</taxon>
        <taxon>Fagaceae</taxon>
        <taxon>Quercus</taxon>
    </lineage>
</organism>
<dbReference type="EMBL" id="PKMF04000179">
    <property type="protein sequence ID" value="KAK7844844.1"/>
    <property type="molecule type" value="Genomic_DNA"/>
</dbReference>
<evidence type="ECO:0000256" key="1">
    <source>
        <dbReference type="ARBA" id="ARBA00022737"/>
    </source>
</evidence>
<protein>
    <submittedName>
        <fullName evidence="3">Pentatricopeptide repeat-containing protein</fullName>
    </submittedName>
</protein>
<feature type="repeat" description="PPR" evidence="2">
    <location>
        <begin position="62"/>
        <end position="96"/>
    </location>
</feature>
<accession>A0AAW0L1P2</accession>
<dbReference type="InterPro" id="IPR046960">
    <property type="entry name" value="PPR_At4g14850-like_plant"/>
</dbReference>
<evidence type="ECO:0000256" key="2">
    <source>
        <dbReference type="PROSITE-ProRule" id="PRU00708"/>
    </source>
</evidence>
<sequence>MILKQITRIPVAILQFKNFSITSQRYCPSIDPRDSSKLLSSYLKFGRITDAENLFDNMPDRDVVSYSIMIYGYDKNGLHKKSMDLYSHMRISGLAPNSFTIVGVLVGTEGLQSLVLGQSIHGLVVKTGLESDMIVGTAMLDMYAKCGSMINSYKVFEGMKNPGLISCNAVVAGRWVIFEISGNAIINGYGINGDGDTAIALYYEMRSCGEGPDSATYQSILSACSHAGLVDNGLLIFNQMGEENRIRPSREHYGCVVDLLSRAGCLPDAIVFARKFLEGTGPDVWRALLSGFVLHGNVGLAELAASSIFEQNPEGSDQVVLLSDVHASVGRFQEAESLRLSLKMKGLLKNPGISLLNGIPYDFG</sequence>
<dbReference type="NCBIfam" id="TIGR00756">
    <property type="entry name" value="PPR"/>
    <property type="match status" value="3"/>
</dbReference>
<dbReference type="FunFam" id="1.25.40.10:FF:000242">
    <property type="entry name" value="Pentatricopeptide repeat-containing protein"/>
    <property type="match status" value="1"/>
</dbReference>
<gene>
    <name evidence="3" type="primary">DYW9_1</name>
    <name evidence="3" type="ORF">CFP56_010320</name>
</gene>
<evidence type="ECO:0000313" key="4">
    <source>
        <dbReference type="Proteomes" id="UP000237347"/>
    </source>
</evidence>
<reference evidence="3 4" key="1">
    <citation type="journal article" date="2018" name="Sci. Data">
        <title>The draft genome sequence of cork oak.</title>
        <authorList>
            <person name="Ramos A.M."/>
            <person name="Usie A."/>
            <person name="Barbosa P."/>
            <person name="Barros P.M."/>
            <person name="Capote T."/>
            <person name="Chaves I."/>
            <person name="Simoes F."/>
            <person name="Abreu I."/>
            <person name="Carrasquinho I."/>
            <person name="Faro C."/>
            <person name="Guimaraes J.B."/>
            <person name="Mendonca D."/>
            <person name="Nobrega F."/>
            <person name="Rodrigues L."/>
            <person name="Saibo N.J.M."/>
            <person name="Varela M.C."/>
            <person name="Egas C."/>
            <person name="Matos J."/>
            <person name="Miguel C.M."/>
            <person name="Oliveira M.M."/>
            <person name="Ricardo C.P."/>
            <person name="Goncalves S."/>
        </authorList>
    </citation>
    <scope>NUCLEOTIDE SEQUENCE [LARGE SCALE GENOMIC DNA]</scope>
    <source>
        <strain evidence="4">cv. HL8</strain>
    </source>
</reference>
<dbReference type="PROSITE" id="PS51375">
    <property type="entry name" value="PPR"/>
    <property type="match status" value="2"/>
</dbReference>
<dbReference type="InterPro" id="IPR002885">
    <property type="entry name" value="PPR_rpt"/>
</dbReference>
<dbReference type="Pfam" id="PF01535">
    <property type="entry name" value="PPR"/>
    <property type="match status" value="1"/>
</dbReference>
<dbReference type="Gene3D" id="1.25.40.10">
    <property type="entry name" value="Tetratricopeptide repeat domain"/>
    <property type="match status" value="3"/>
</dbReference>
<dbReference type="Proteomes" id="UP000237347">
    <property type="component" value="Unassembled WGS sequence"/>
</dbReference>
<dbReference type="Pfam" id="PF20431">
    <property type="entry name" value="E_motif"/>
    <property type="match status" value="1"/>
</dbReference>
<name>A0AAW0L1P2_QUESU</name>
<dbReference type="PANTHER" id="PTHR47926:SF452">
    <property type="entry name" value="PENTATRICOPEPTIDE REPEAT-CONTAINING PROTEIN"/>
    <property type="match status" value="1"/>
</dbReference>
<dbReference type="GO" id="GO:0003723">
    <property type="term" value="F:RNA binding"/>
    <property type="evidence" value="ECO:0007669"/>
    <property type="project" value="InterPro"/>
</dbReference>
<keyword evidence="1" id="KW-0677">Repeat</keyword>
<feature type="repeat" description="PPR" evidence="2">
    <location>
        <begin position="213"/>
        <end position="247"/>
    </location>
</feature>
<dbReference type="AlphaFoldDB" id="A0AAW0L1P2"/>
<dbReference type="GO" id="GO:0009451">
    <property type="term" value="P:RNA modification"/>
    <property type="evidence" value="ECO:0007669"/>
    <property type="project" value="InterPro"/>
</dbReference>
<comment type="caution">
    <text evidence="3">The sequence shown here is derived from an EMBL/GenBank/DDBJ whole genome shotgun (WGS) entry which is preliminary data.</text>
</comment>
<proteinExistence type="predicted"/>
<keyword evidence="4" id="KW-1185">Reference proteome</keyword>
<dbReference type="PANTHER" id="PTHR47926">
    <property type="entry name" value="PENTATRICOPEPTIDE REPEAT-CONTAINING PROTEIN"/>
    <property type="match status" value="1"/>
</dbReference>
<dbReference type="Pfam" id="PF13041">
    <property type="entry name" value="PPR_2"/>
    <property type="match status" value="2"/>
</dbReference>